<gene>
    <name evidence="5" type="ORF">HHI36_005051</name>
</gene>
<reference evidence="5 6" key="1">
    <citation type="journal article" date="2021" name="BMC Biol.">
        <title>Horizontally acquired antibacterial genes associated with adaptive radiation of ladybird beetles.</title>
        <authorList>
            <person name="Li H.S."/>
            <person name="Tang X.F."/>
            <person name="Huang Y.H."/>
            <person name="Xu Z.Y."/>
            <person name="Chen M.L."/>
            <person name="Du X.Y."/>
            <person name="Qiu B.Y."/>
            <person name="Chen P.T."/>
            <person name="Zhang W."/>
            <person name="Slipinski A."/>
            <person name="Escalona H.E."/>
            <person name="Waterhouse R.M."/>
            <person name="Zwick A."/>
            <person name="Pang H."/>
        </authorList>
    </citation>
    <scope>NUCLEOTIDE SEQUENCE [LARGE SCALE GENOMIC DNA]</scope>
    <source>
        <strain evidence="5">SYSU2018</strain>
    </source>
</reference>
<dbReference type="EMBL" id="JABFTP020000144">
    <property type="protein sequence ID" value="KAL3281848.1"/>
    <property type="molecule type" value="Genomic_DNA"/>
</dbReference>
<dbReference type="Pfam" id="PF00130">
    <property type="entry name" value="C1_1"/>
    <property type="match status" value="1"/>
</dbReference>
<dbReference type="SUPFAM" id="SSF57889">
    <property type="entry name" value="Cysteine-rich domain"/>
    <property type="match status" value="1"/>
</dbReference>
<keyword evidence="6" id="KW-1185">Reference proteome</keyword>
<evidence type="ECO:0000313" key="5">
    <source>
        <dbReference type="EMBL" id="KAL3281848.1"/>
    </source>
</evidence>
<dbReference type="Gene3D" id="3.30.40.10">
    <property type="entry name" value="Zinc/RING finger domain, C3HC4 (zinc finger)"/>
    <property type="match status" value="1"/>
</dbReference>
<evidence type="ECO:0000256" key="2">
    <source>
        <dbReference type="ARBA" id="ARBA00022833"/>
    </source>
</evidence>
<name>A0ABD2NT10_9CUCU</name>
<feature type="region of interest" description="Disordered" evidence="3">
    <location>
        <begin position="281"/>
        <end position="330"/>
    </location>
</feature>
<dbReference type="InterPro" id="IPR046349">
    <property type="entry name" value="C1-like_sf"/>
</dbReference>
<feature type="compositionally biased region" description="Basic and acidic residues" evidence="3">
    <location>
        <begin position="321"/>
        <end position="330"/>
    </location>
</feature>
<dbReference type="AlphaFoldDB" id="A0ABD2NT10"/>
<dbReference type="Proteomes" id="UP001516400">
    <property type="component" value="Unassembled WGS sequence"/>
</dbReference>
<accession>A0ABD2NT10</accession>
<evidence type="ECO:0000256" key="1">
    <source>
        <dbReference type="ARBA" id="ARBA00022723"/>
    </source>
</evidence>
<dbReference type="InterPro" id="IPR002219">
    <property type="entry name" value="PKC_DAG/PE"/>
</dbReference>
<dbReference type="InterPro" id="IPR013083">
    <property type="entry name" value="Znf_RING/FYVE/PHD"/>
</dbReference>
<evidence type="ECO:0000313" key="6">
    <source>
        <dbReference type="Proteomes" id="UP001516400"/>
    </source>
</evidence>
<dbReference type="CDD" id="cd00029">
    <property type="entry name" value="C1"/>
    <property type="match status" value="1"/>
</dbReference>
<comment type="caution">
    <text evidence="5">The sequence shown here is derived from an EMBL/GenBank/DDBJ whole genome shotgun (WGS) entry which is preliminary data.</text>
</comment>
<dbReference type="PROSITE" id="PS50081">
    <property type="entry name" value="ZF_DAG_PE_2"/>
    <property type="match status" value="1"/>
</dbReference>
<proteinExistence type="predicted"/>
<dbReference type="GO" id="GO:0046872">
    <property type="term" value="F:metal ion binding"/>
    <property type="evidence" value="ECO:0007669"/>
    <property type="project" value="UniProtKB-KW"/>
</dbReference>
<sequence>MTSSGKVGTSDALFTEPNKCDFCGNSVVKSGVKCNVCPKVFHRSCSGKIKKCCDEEIKLSSETTSLRTPEVEDSGVKLREINKESTYVDLLLKIIFEFESKNAILEKNNNLLEFKIATLESSMQKNLSAAKGKQEEPGRKTVTNDLAIDANLTTANSNYSLSLPIERTATQGSSILTSEMAPAPVKNITNVPKTSNRNHRCGQGIFAHYTGFTGSMLPLKRLTIGNCKKTWVSDVVKRASMDLKNLYWLKWPFFEQHLLFMGGRHPANPSCGRRMGHHFQENQEKREQGNSRRHQDGVLQENSGGPGPGHLGPKVLDTYEVPEKCSRLVQ</sequence>
<keyword evidence="2" id="KW-0862">Zinc</keyword>
<evidence type="ECO:0000256" key="3">
    <source>
        <dbReference type="SAM" id="MobiDB-lite"/>
    </source>
</evidence>
<organism evidence="5 6">
    <name type="scientific">Cryptolaemus montrouzieri</name>
    <dbReference type="NCBI Taxonomy" id="559131"/>
    <lineage>
        <taxon>Eukaryota</taxon>
        <taxon>Metazoa</taxon>
        <taxon>Ecdysozoa</taxon>
        <taxon>Arthropoda</taxon>
        <taxon>Hexapoda</taxon>
        <taxon>Insecta</taxon>
        <taxon>Pterygota</taxon>
        <taxon>Neoptera</taxon>
        <taxon>Endopterygota</taxon>
        <taxon>Coleoptera</taxon>
        <taxon>Polyphaga</taxon>
        <taxon>Cucujiformia</taxon>
        <taxon>Coccinelloidea</taxon>
        <taxon>Coccinellidae</taxon>
        <taxon>Scymninae</taxon>
        <taxon>Scymnini</taxon>
        <taxon>Cryptolaemus</taxon>
    </lineage>
</organism>
<feature type="domain" description="Phorbol-ester/DAG-type" evidence="4">
    <location>
        <begin position="14"/>
        <end position="53"/>
    </location>
</feature>
<protein>
    <recommendedName>
        <fullName evidence="4">Phorbol-ester/DAG-type domain-containing protein</fullName>
    </recommendedName>
</protein>
<evidence type="ECO:0000259" key="4">
    <source>
        <dbReference type="PROSITE" id="PS50081"/>
    </source>
</evidence>
<keyword evidence="1" id="KW-0479">Metal-binding</keyword>
<feature type="compositionally biased region" description="Basic and acidic residues" evidence="3">
    <location>
        <begin position="281"/>
        <end position="296"/>
    </location>
</feature>